<comment type="similarity">
    <text evidence="2">Belongs to the SUA5 family.</text>
</comment>
<dbReference type="NCBIfam" id="TIGR00057">
    <property type="entry name" value="L-threonylcarbamoyladenylate synthase"/>
    <property type="match status" value="1"/>
</dbReference>
<dbReference type="CDD" id="cd00945">
    <property type="entry name" value="Aldolase_Class_I"/>
    <property type="match status" value="1"/>
</dbReference>
<dbReference type="Pfam" id="PF01300">
    <property type="entry name" value="Sua5_yciO_yrdC"/>
    <property type="match status" value="1"/>
</dbReference>
<dbReference type="GO" id="GO:0061710">
    <property type="term" value="F:L-threonylcarbamoyladenylate synthase"/>
    <property type="evidence" value="ECO:0007669"/>
    <property type="project" value="UniProtKB-EC"/>
</dbReference>
<organism evidence="13 14">
    <name type="scientific">Candidatus Nitrospira inopinata</name>
    <dbReference type="NCBI Taxonomy" id="1715989"/>
    <lineage>
        <taxon>Bacteria</taxon>
        <taxon>Pseudomonadati</taxon>
        <taxon>Nitrospirota</taxon>
        <taxon>Nitrospiria</taxon>
        <taxon>Nitrospirales</taxon>
        <taxon>Nitrospiraceae</taxon>
        <taxon>Nitrospira</taxon>
    </lineage>
</organism>
<evidence type="ECO:0000256" key="6">
    <source>
        <dbReference type="ARBA" id="ARBA00022694"/>
    </source>
</evidence>
<evidence type="ECO:0000256" key="11">
    <source>
        <dbReference type="ARBA" id="ARBA00048366"/>
    </source>
</evidence>
<evidence type="ECO:0000256" key="1">
    <source>
        <dbReference type="ARBA" id="ARBA00004496"/>
    </source>
</evidence>
<dbReference type="Proteomes" id="UP000066284">
    <property type="component" value="Chromosome 1"/>
</dbReference>
<dbReference type="AlphaFoldDB" id="A0A0S4KYX2"/>
<evidence type="ECO:0000313" key="13">
    <source>
        <dbReference type="EMBL" id="CUQ67643.1"/>
    </source>
</evidence>
<evidence type="ECO:0000256" key="5">
    <source>
        <dbReference type="ARBA" id="ARBA00022679"/>
    </source>
</evidence>
<evidence type="ECO:0000256" key="7">
    <source>
        <dbReference type="ARBA" id="ARBA00022695"/>
    </source>
</evidence>
<accession>A0A0S4KYX2</accession>
<dbReference type="InterPro" id="IPR017945">
    <property type="entry name" value="DHBP_synth_RibB-like_a/b_dom"/>
</dbReference>
<keyword evidence="9" id="KW-0067">ATP-binding</keyword>
<protein>
    <recommendedName>
        <fullName evidence="10">L-threonylcarbamoyladenylate synthase</fullName>
        <ecNumber evidence="3">2.7.7.87</ecNumber>
    </recommendedName>
    <alternativeName>
        <fullName evidence="10">L-threonylcarbamoyladenylate synthase</fullName>
    </alternativeName>
</protein>
<keyword evidence="5" id="KW-0808">Transferase</keyword>
<evidence type="ECO:0000256" key="9">
    <source>
        <dbReference type="ARBA" id="ARBA00022840"/>
    </source>
</evidence>
<keyword evidence="7" id="KW-0548">Nucleotidyltransferase</keyword>
<keyword evidence="6" id="KW-0819">tRNA processing</keyword>
<dbReference type="PROSITE" id="PS51163">
    <property type="entry name" value="YRDC"/>
    <property type="match status" value="1"/>
</dbReference>
<dbReference type="GO" id="GO:0005737">
    <property type="term" value="C:cytoplasm"/>
    <property type="evidence" value="ECO:0007669"/>
    <property type="project" value="UniProtKB-SubCell"/>
</dbReference>
<evidence type="ECO:0000256" key="8">
    <source>
        <dbReference type="ARBA" id="ARBA00022741"/>
    </source>
</evidence>
<dbReference type="GO" id="GO:0006450">
    <property type="term" value="P:regulation of translational fidelity"/>
    <property type="evidence" value="ECO:0007669"/>
    <property type="project" value="TreeGrafter"/>
</dbReference>
<dbReference type="InterPro" id="IPR050156">
    <property type="entry name" value="TC-AMP_synthase_SUA5"/>
</dbReference>
<dbReference type="GO" id="GO:0005524">
    <property type="term" value="F:ATP binding"/>
    <property type="evidence" value="ECO:0007669"/>
    <property type="project" value="UniProtKB-KW"/>
</dbReference>
<comment type="subcellular location">
    <subcellularLocation>
        <location evidence="1">Cytoplasm</location>
    </subcellularLocation>
</comment>
<dbReference type="InterPro" id="IPR006070">
    <property type="entry name" value="Sua5-like_dom"/>
</dbReference>
<gene>
    <name evidence="13" type="ORF">NITINOP_2671</name>
</gene>
<evidence type="ECO:0000259" key="12">
    <source>
        <dbReference type="PROSITE" id="PS51163"/>
    </source>
</evidence>
<name>A0A0S4KYX2_9BACT</name>
<evidence type="ECO:0000256" key="10">
    <source>
        <dbReference type="ARBA" id="ARBA00029774"/>
    </source>
</evidence>
<dbReference type="PANTHER" id="PTHR17490">
    <property type="entry name" value="SUA5"/>
    <property type="match status" value="1"/>
</dbReference>
<dbReference type="EMBL" id="LN885086">
    <property type="protein sequence ID" value="CUQ67643.1"/>
    <property type="molecule type" value="Genomic_DNA"/>
</dbReference>
<comment type="catalytic activity">
    <reaction evidence="11">
        <text>L-threonine + hydrogencarbonate + ATP = L-threonylcarbamoyladenylate + diphosphate + H2O</text>
        <dbReference type="Rhea" id="RHEA:36407"/>
        <dbReference type="ChEBI" id="CHEBI:15377"/>
        <dbReference type="ChEBI" id="CHEBI:17544"/>
        <dbReference type="ChEBI" id="CHEBI:30616"/>
        <dbReference type="ChEBI" id="CHEBI:33019"/>
        <dbReference type="ChEBI" id="CHEBI:57926"/>
        <dbReference type="ChEBI" id="CHEBI:73682"/>
        <dbReference type="EC" id="2.7.7.87"/>
    </reaction>
</comment>
<evidence type="ECO:0000256" key="2">
    <source>
        <dbReference type="ARBA" id="ARBA00007663"/>
    </source>
</evidence>
<dbReference type="SUPFAM" id="SSF55821">
    <property type="entry name" value="YrdC/RibB"/>
    <property type="match status" value="1"/>
</dbReference>
<proteinExistence type="inferred from homology"/>
<dbReference type="RefSeq" id="WP_082633805.1">
    <property type="nucleotide sequence ID" value="NZ_LN885086.1"/>
</dbReference>
<dbReference type="GO" id="GO:0003725">
    <property type="term" value="F:double-stranded RNA binding"/>
    <property type="evidence" value="ECO:0007669"/>
    <property type="project" value="InterPro"/>
</dbReference>
<feature type="domain" description="YrdC-like" evidence="12">
    <location>
        <begin position="13"/>
        <end position="197"/>
    </location>
</feature>
<keyword evidence="4" id="KW-0963">Cytoplasm</keyword>
<evidence type="ECO:0000256" key="3">
    <source>
        <dbReference type="ARBA" id="ARBA00012584"/>
    </source>
</evidence>
<evidence type="ECO:0000256" key="4">
    <source>
        <dbReference type="ARBA" id="ARBA00022490"/>
    </source>
</evidence>
<dbReference type="KEGG" id="nio:NITINOP_2671"/>
<dbReference type="PANTHER" id="PTHR17490:SF16">
    <property type="entry name" value="THREONYLCARBAMOYL-AMP SYNTHASE"/>
    <property type="match status" value="1"/>
</dbReference>
<dbReference type="STRING" id="1715989.NITINOP_2671"/>
<dbReference type="EC" id="2.7.7.87" evidence="3"/>
<keyword evidence="8" id="KW-0547">Nucleotide-binding</keyword>
<dbReference type="OrthoDB" id="9814580at2"/>
<sequence>MARIISYSEPESIRLSRTVAELIERGGVVGFPTETYYGLGVNPFNPTAVDRLTQIKGRPDNKPILVLIGKMEHLSLLTESVSPAAASFIDAFWPGPLTILFPAKPSLPSALTAGTGKVGVRLTSCSPLRNILTHVGPLTGTSANRSGAPPVTTAAEVAEALGSEIDLVIDGGATPGGAPSTVIDLGETIQVIREGAVTRAMLQTALRTKNPALTSTAALIGVTAGLLQGLIH</sequence>
<dbReference type="GO" id="GO:0000049">
    <property type="term" value="F:tRNA binding"/>
    <property type="evidence" value="ECO:0007669"/>
    <property type="project" value="TreeGrafter"/>
</dbReference>
<dbReference type="GO" id="GO:0008033">
    <property type="term" value="P:tRNA processing"/>
    <property type="evidence" value="ECO:0007669"/>
    <property type="project" value="UniProtKB-KW"/>
</dbReference>
<reference evidence="14" key="1">
    <citation type="submission" date="2015-09" db="EMBL/GenBank/DDBJ databases">
        <authorList>
            <person name="Daims H."/>
        </authorList>
    </citation>
    <scope>NUCLEOTIDE SEQUENCE [LARGE SCALE GENOMIC DNA]</scope>
</reference>
<evidence type="ECO:0000313" key="14">
    <source>
        <dbReference type="Proteomes" id="UP000066284"/>
    </source>
</evidence>
<keyword evidence="14" id="KW-1185">Reference proteome</keyword>
<dbReference type="Gene3D" id="3.90.870.10">
    <property type="entry name" value="DHBP synthase"/>
    <property type="match status" value="1"/>
</dbReference>